<evidence type="ECO:0000256" key="8">
    <source>
        <dbReference type="ARBA" id="ARBA00048428"/>
    </source>
</evidence>
<dbReference type="GO" id="GO:0018872">
    <property type="term" value="P:arsonoacetate metabolic process"/>
    <property type="evidence" value="ECO:0007669"/>
    <property type="project" value="Ensembl"/>
</dbReference>
<dbReference type="PANTHER" id="PTHR43675">
    <property type="entry name" value="ARSENITE METHYLTRANSFERASE"/>
    <property type="match status" value="1"/>
</dbReference>
<dbReference type="OMA" id="EPACEDY"/>
<feature type="domain" description="Methyltransferase" evidence="9">
    <location>
        <begin position="71"/>
        <end position="222"/>
    </location>
</feature>
<dbReference type="InterPro" id="IPR025714">
    <property type="entry name" value="Methyltranfer_dom"/>
</dbReference>
<evidence type="ECO:0000313" key="10">
    <source>
        <dbReference type="Ensembl" id="ENSSPUP00000014342.1"/>
    </source>
</evidence>
<dbReference type="AlphaFoldDB" id="A0A8D0L7G6"/>
<dbReference type="PANTHER" id="PTHR43675:SF8">
    <property type="entry name" value="ARSENITE METHYLTRANSFERASE"/>
    <property type="match status" value="1"/>
</dbReference>
<evidence type="ECO:0000256" key="2">
    <source>
        <dbReference type="ARBA" id="ARBA00022691"/>
    </source>
</evidence>
<comment type="catalytic activity">
    <reaction evidence="8">
        <text>arsenic triglutathione + 3 [thioredoxin]-dithiol + 3 S-adenosyl-L-methionine = trimethylarsine + 3 [thioredoxin]-disulfide + 3 glutathione + 3 S-adenosyl-L-homocysteine + 3 H(+)</text>
        <dbReference type="Rhea" id="RHEA:69432"/>
        <dbReference type="Rhea" id="RHEA-COMP:10698"/>
        <dbReference type="Rhea" id="RHEA-COMP:10700"/>
        <dbReference type="ChEBI" id="CHEBI:15378"/>
        <dbReference type="ChEBI" id="CHEBI:27130"/>
        <dbReference type="ChEBI" id="CHEBI:29950"/>
        <dbReference type="ChEBI" id="CHEBI:50058"/>
        <dbReference type="ChEBI" id="CHEBI:57856"/>
        <dbReference type="ChEBI" id="CHEBI:57925"/>
        <dbReference type="ChEBI" id="CHEBI:59789"/>
        <dbReference type="ChEBI" id="CHEBI:183640"/>
        <dbReference type="EC" id="2.1.1.137"/>
    </reaction>
</comment>
<dbReference type="GO" id="GO:0005829">
    <property type="term" value="C:cytosol"/>
    <property type="evidence" value="ECO:0007669"/>
    <property type="project" value="TreeGrafter"/>
</dbReference>
<dbReference type="Pfam" id="PF13847">
    <property type="entry name" value="Methyltransf_31"/>
    <property type="match status" value="1"/>
</dbReference>
<evidence type="ECO:0000256" key="1">
    <source>
        <dbReference type="ARBA" id="ARBA00022679"/>
    </source>
</evidence>
<dbReference type="GO" id="GO:0032259">
    <property type="term" value="P:methylation"/>
    <property type="evidence" value="ECO:0007669"/>
    <property type="project" value="Ensembl"/>
</dbReference>
<keyword evidence="2" id="KW-0949">S-adenosyl-L-methionine</keyword>
<evidence type="ECO:0000256" key="4">
    <source>
        <dbReference type="ARBA" id="ARBA00034521"/>
    </source>
</evidence>
<dbReference type="GeneTree" id="ENSGT00390000001742"/>
<organism evidence="10 11">
    <name type="scientific">Sphenodon punctatus</name>
    <name type="common">Tuatara</name>
    <name type="synonym">Hatteria punctata</name>
    <dbReference type="NCBI Taxonomy" id="8508"/>
    <lineage>
        <taxon>Eukaryota</taxon>
        <taxon>Metazoa</taxon>
        <taxon>Chordata</taxon>
        <taxon>Craniata</taxon>
        <taxon>Vertebrata</taxon>
        <taxon>Euteleostomi</taxon>
        <taxon>Lepidosauria</taxon>
        <taxon>Sphenodontia</taxon>
        <taxon>Sphenodontidae</taxon>
        <taxon>Sphenodon</taxon>
    </lineage>
</organism>
<proteinExistence type="inferred from homology"/>
<name>A0A8D0L7G6_SPHPU</name>
<keyword evidence="11" id="KW-1185">Reference proteome</keyword>
<evidence type="ECO:0000256" key="7">
    <source>
        <dbReference type="ARBA" id="ARBA00047943"/>
    </source>
</evidence>
<dbReference type="InterPro" id="IPR026669">
    <property type="entry name" value="Arsenite_MeTrfase-like"/>
</dbReference>
<keyword evidence="1" id="KW-0808">Transferase</keyword>
<evidence type="ECO:0000256" key="3">
    <source>
        <dbReference type="ARBA" id="ARBA00034487"/>
    </source>
</evidence>
<gene>
    <name evidence="10" type="primary">AS3MT</name>
</gene>
<protein>
    <recommendedName>
        <fullName evidence="5">Arsenite methyltransferase</fullName>
        <ecNumber evidence="4">2.1.1.137</ecNumber>
    </recommendedName>
</protein>
<dbReference type="EC" id="2.1.1.137" evidence="4"/>
<dbReference type="InterPro" id="IPR029063">
    <property type="entry name" value="SAM-dependent_MTases_sf"/>
</dbReference>
<accession>A0A8D0L7G6</accession>
<dbReference type="SUPFAM" id="SSF53335">
    <property type="entry name" value="S-adenosyl-L-methionine-dependent methyltransferases"/>
    <property type="match status" value="1"/>
</dbReference>
<evidence type="ECO:0000256" key="5">
    <source>
        <dbReference type="ARBA" id="ARBA00034545"/>
    </source>
</evidence>
<reference evidence="10" key="1">
    <citation type="submission" date="2025-08" db="UniProtKB">
        <authorList>
            <consortium name="Ensembl"/>
        </authorList>
    </citation>
    <scope>IDENTIFICATION</scope>
</reference>
<evidence type="ECO:0000313" key="11">
    <source>
        <dbReference type="Proteomes" id="UP000694392"/>
    </source>
</evidence>
<dbReference type="Gene3D" id="3.40.50.150">
    <property type="entry name" value="Vaccinia Virus protein VP39"/>
    <property type="match status" value="1"/>
</dbReference>
<comment type="catalytic activity">
    <reaction evidence="6">
        <text>arsenic triglutathione + [thioredoxin]-dithiol + S-adenosyl-L-methionine + 2 H2O = methylarsonous acid + [thioredoxin]-disulfide + 3 glutathione + S-adenosyl-L-homocysteine + H(+)</text>
        <dbReference type="Rhea" id="RHEA:69460"/>
        <dbReference type="Rhea" id="RHEA-COMP:10698"/>
        <dbReference type="Rhea" id="RHEA-COMP:10700"/>
        <dbReference type="ChEBI" id="CHEBI:15377"/>
        <dbReference type="ChEBI" id="CHEBI:15378"/>
        <dbReference type="ChEBI" id="CHEBI:17826"/>
        <dbReference type="ChEBI" id="CHEBI:29950"/>
        <dbReference type="ChEBI" id="CHEBI:50058"/>
        <dbReference type="ChEBI" id="CHEBI:57856"/>
        <dbReference type="ChEBI" id="CHEBI:57925"/>
        <dbReference type="ChEBI" id="CHEBI:59789"/>
        <dbReference type="ChEBI" id="CHEBI:183640"/>
        <dbReference type="EC" id="2.1.1.137"/>
    </reaction>
</comment>
<reference evidence="10" key="2">
    <citation type="submission" date="2025-09" db="UniProtKB">
        <authorList>
            <consortium name="Ensembl"/>
        </authorList>
    </citation>
    <scope>IDENTIFICATION</scope>
</reference>
<sequence length="370" mass="40797">MAAAEQVHREVQDYYGQELQKSEDLKTNACVTLAKPLSKFLQEALQCVHEEVTSRYYGCGLVIPECLHSCWILDLGCGSGRDCYLLSKLVGERGHVTGIDMTEAQVKEAKKHVDYHMSKFGYRAPNVDFIHGYMEKLSEAGLGDASYDVVISNCVINLSPDKRAVLQEACRVLKPGGELYFSDVYASRDLPVEIRKHRVLWGECLGGALWWEDLYRIAKEVGFQPPRLVTANRIAVGNKELEGVLGDCRFVSATFRLFKILGDASPGRCRVIYNGGIAGHEKELAFDANYTFTEGEIVEVDEETAAILRSSRFAEEFLIRSVGKKLGTPGGCCPGKAKEKILDPFKLAEQMEAGVPAPNPASCCGPKGCQ</sequence>
<evidence type="ECO:0000256" key="6">
    <source>
        <dbReference type="ARBA" id="ARBA00047941"/>
    </source>
</evidence>
<comment type="catalytic activity">
    <reaction evidence="7">
        <text>arsenic triglutathione + 2 [thioredoxin]-dithiol + 2 S-adenosyl-L-methionine + H2O = dimethylarsinous acid + 2 [thioredoxin]-disulfide + 3 glutathione + 2 S-adenosyl-L-homocysteine + 2 H(+)</text>
        <dbReference type="Rhea" id="RHEA:69464"/>
        <dbReference type="Rhea" id="RHEA-COMP:10698"/>
        <dbReference type="Rhea" id="RHEA-COMP:10700"/>
        <dbReference type="ChEBI" id="CHEBI:15377"/>
        <dbReference type="ChEBI" id="CHEBI:15378"/>
        <dbReference type="ChEBI" id="CHEBI:23808"/>
        <dbReference type="ChEBI" id="CHEBI:29950"/>
        <dbReference type="ChEBI" id="CHEBI:50058"/>
        <dbReference type="ChEBI" id="CHEBI:57856"/>
        <dbReference type="ChEBI" id="CHEBI:57925"/>
        <dbReference type="ChEBI" id="CHEBI:59789"/>
        <dbReference type="ChEBI" id="CHEBI:183640"/>
        <dbReference type="EC" id="2.1.1.137"/>
    </reaction>
</comment>
<evidence type="ECO:0000259" key="9">
    <source>
        <dbReference type="Pfam" id="PF13847"/>
    </source>
</evidence>
<dbReference type="Gene3D" id="3.40.5.100">
    <property type="match status" value="1"/>
</dbReference>
<dbReference type="GO" id="GO:0009404">
    <property type="term" value="P:toxin metabolic process"/>
    <property type="evidence" value="ECO:0007669"/>
    <property type="project" value="Ensembl"/>
</dbReference>
<comment type="similarity">
    <text evidence="3">Belongs to the methyltransferase superfamily. Arsenite methyltransferase family.</text>
</comment>
<dbReference type="Proteomes" id="UP000694392">
    <property type="component" value="Unplaced"/>
</dbReference>
<dbReference type="Ensembl" id="ENSSPUT00000015301.1">
    <property type="protein sequence ID" value="ENSSPUP00000014342.1"/>
    <property type="gene ID" value="ENSSPUG00000011056.1"/>
</dbReference>
<dbReference type="GO" id="GO:0030791">
    <property type="term" value="F:arsenite methyltransferase activity"/>
    <property type="evidence" value="ECO:0007669"/>
    <property type="project" value="UniProtKB-EC"/>
</dbReference>
<dbReference type="CDD" id="cd02440">
    <property type="entry name" value="AdoMet_MTases"/>
    <property type="match status" value="1"/>
</dbReference>